<evidence type="ECO:0000256" key="5">
    <source>
        <dbReference type="SAM" id="SignalP"/>
    </source>
</evidence>
<feature type="domain" description="Endoglucanase B carbohydrate binding" evidence="7">
    <location>
        <begin position="170"/>
        <end position="273"/>
    </location>
</feature>
<keyword evidence="9" id="KW-1185">Reference proteome</keyword>
<dbReference type="InterPro" id="IPR013783">
    <property type="entry name" value="Ig-like_fold"/>
</dbReference>
<proteinExistence type="predicted"/>
<keyword evidence="3" id="KW-0119">Carbohydrate metabolism</keyword>
<feature type="chain" id="PRO_5046908160" evidence="5">
    <location>
        <begin position="41"/>
        <end position="275"/>
    </location>
</feature>
<keyword evidence="1 5" id="KW-0732">Signal</keyword>
<organism evidence="8 9">
    <name type="scientific">Streptomyces sp. 900129855</name>
    <dbReference type="NCBI Taxonomy" id="3155129"/>
    <lineage>
        <taxon>Bacteria</taxon>
        <taxon>Bacillati</taxon>
        <taxon>Actinomycetota</taxon>
        <taxon>Actinomycetes</taxon>
        <taxon>Kitasatosporales</taxon>
        <taxon>Streptomycetaceae</taxon>
        <taxon>Streptomyces</taxon>
    </lineage>
</organism>
<dbReference type="InterPro" id="IPR005102">
    <property type="entry name" value="Carbo-bd_X2"/>
</dbReference>
<sequence>MTRLARLLARRRGTARPLRQLAALALAIVLLPLAPVAAHAGTPSSAAASTSTSASAGSPAARSAVAAMQPGWNMGNTYDASSDQVFLPKSSAITDRTLTLDSNGTDFQGLRHAGRELVRGADYTVTGDRLTLTAAALTRLAGDRAYGVDATLEALFSRGVPWRIDVITYDTPVLSDTAGTTSAFSVPTQFRGDSLATMEAGYDHGSNAGPADWTPFQQYDTSFSAYTADAIKLTPEFFNAVRDGSRITLTFHFWSGATVTYHVTRAGTAVTGTNA</sequence>
<comment type="caution">
    <text evidence="8">The sequence shown here is derived from an EMBL/GenBank/DDBJ whole genome shotgun (WGS) entry which is preliminary data.</text>
</comment>
<feature type="signal peptide" evidence="5">
    <location>
        <begin position="1"/>
        <end position="40"/>
    </location>
</feature>
<protein>
    <submittedName>
        <fullName evidence="8">X2-like carbohydrate binding domain-containing protein</fullName>
    </submittedName>
</protein>
<keyword evidence="2" id="KW-0136">Cellulose degradation</keyword>
<evidence type="ECO:0000256" key="3">
    <source>
        <dbReference type="ARBA" id="ARBA00023277"/>
    </source>
</evidence>
<evidence type="ECO:0000256" key="2">
    <source>
        <dbReference type="ARBA" id="ARBA00023001"/>
    </source>
</evidence>
<dbReference type="Gene3D" id="2.60.40.10">
    <property type="entry name" value="Immunoglobulins"/>
    <property type="match status" value="1"/>
</dbReference>
<evidence type="ECO:0000313" key="8">
    <source>
        <dbReference type="EMBL" id="MEU3782353.1"/>
    </source>
</evidence>
<feature type="domain" description="Carbohydrate binding X2" evidence="6">
    <location>
        <begin position="81"/>
        <end position="166"/>
    </location>
</feature>
<dbReference type="Proteomes" id="UP001550739">
    <property type="component" value="Unassembled WGS sequence"/>
</dbReference>
<reference evidence="8 9" key="1">
    <citation type="submission" date="2024-06" db="EMBL/GenBank/DDBJ databases">
        <title>The Natural Products Discovery Center: Release of the First 8490 Sequenced Strains for Exploring Actinobacteria Biosynthetic Diversity.</title>
        <authorList>
            <person name="Kalkreuter E."/>
            <person name="Kautsar S.A."/>
            <person name="Yang D."/>
            <person name="Bader C.D."/>
            <person name="Teijaro C.N."/>
            <person name="Fluegel L."/>
            <person name="Davis C.M."/>
            <person name="Simpson J.R."/>
            <person name="Lauterbach L."/>
            <person name="Steele A.D."/>
            <person name="Gui C."/>
            <person name="Meng S."/>
            <person name="Li G."/>
            <person name="Viehrig K."/>
            <person name="Ye F."/>
            <person name="Su P."/>
            <person name="Kiefer A.F."/>
            <person name="Nichols A."/>
            <person name="Cepeda A.J."/>
            <person name="Yan W."/>
            <person name="Fan B."/>
            <person name="Jiang Y."/>
            <person name="Adhikari A."/>
            <person name="Zheng C.-J."/>
            <person name="Schuster L."/>
            <person name="Cowan T.M."/>
            <person name="Smanski M.J."/>
            <person name="Chevrette M.G."/>
            <person name="De Carvalho L.P.S."/>
            <person name="Shen B."/>
        </authorList>
    </citation>
    <scope>NUCLEOTIDE SEQUENCE [LARGE SCALE GENOMIC DNA]</scope>
    <source>
        <strain evidence="8 9">NPDC033843</strain>
    </source>
</reference>
<evidence type="ECO:0000256" key="4">
    <source>
        <dbReference type="ARBA" id="ARBA00023326"/>
    </source>
</evidence>
<dbReference type="Pfam" id="PF03442">
    <property type="entry name" value="CBM_X2"/>
    <property type="match status" value="1"/>
</dbReference>
<evidence type="ECO:0000259" key="7">
    <source>
        <dbReference type="Pfam" id="PF18448"/>
    </source>
</evidence>
<name>A0ABV2ZIG7_9ACTN</name>
<evidence type="ECO:0000256" key="1">
    <source>
        <dbReference type="ARBA" id="ARBA00022729"/>
    </source>
</evidence>
<dbReference type="InterPro" id="IPR040946">
    <property type="entry name" value="CBM46"/>
</dbReference>
<accession>A0ABV2ZIG7</accession>
<dbReference type="EMBL" id="JBEZVE010000008">
    <property type="protein sequence ID" value="MEU3782353.1"/>
    <property type="molecule type" value="Genomic_DNA"/>
</dbReference>
<evidence type="ECO:0000313" key="9">
    <source>
        <dbReference type="Proteomes" id="UP001550739"/>
    </source>
</evidence>
<dbReference type="Pfam" id="PF18448">
    <property type="entry name" value="CBM46"/>
    <property type="match status" value="1"/>
</dbReference>
<dbReference type="InterPro" id="IPR014756">
    <property type="entry name" value="Ig_E-set"/>
</dbReference>
<dbReference type="RefSeq" id="WP_334574980.1">
    <property type="nucleotide sequence ID" value="NZ_JBEZVE010000008.1"/>
</dbReference>
<gene>
    <name evidence="8" type="ORF">AB0E89_17575</name>
</gene>
<dbReference type="SUPFAM" id="SSF81296">
    <property type="entry name" value="E set domains"/>
    <property type="match status" value="1"/>
</dbReference>
<keyword evidence="4" id="KW-0624">Polysaccharide degradation</keyword>
<evidence type="ECO:0000259" key="6">
    <source>
        <dbReference type="Pfam" id="PF03442"/>
    </source>
</evidence>